<evidence type="ECO:0000256" key="13">
    <source>
        <dbReference type="ARBA" id="ARBA00023158"/>
    </source>
</evidence>
<keyword evidence="8" id="KW-0378">Hydrolase</keyword>
<keyword evidence="11" id="KW-0694">RNA-binding</keyword>
<dbReference type="GO" id="GO:0016887">
    <property type="term" value="F:ATP hydrolysis activity"/>
    <property type="evidence" value="ECO:0007669"/>
    <property type="project" value="InterPro"/>
</dbReference>
<dbReference type="GO" id="GO:0003723">
    <property type="term" value="F:RNA binding"/>
    <property type="evidence" value="ECO:0007669"/>
    <property type="project" value="UniProtKB-KW"/>
</dbReference>
<dbReference type="InterPro" id="IPR036890">
    <property type="entry name" value="HATPase_C_sf"/>
</dbReference>
<keyword evidence="7" id="KW-0227">DNA damage</keyword>
<dbReference type="GO" id="GO:0006325">
    <property type="term" value="P:chromatin organization"/>
    <property type="evidence" value="ECO:0007669"/>
    <property type="project" value="UniProtKB-KW"/>
</dbReference>
<comment type="caution">
    <text evidence="19">The sequence shown here is derived from an EMBL/GenBank/DDBJ whole genome shotgun (WGS) entry which is preliminary data.</text>
</comment>
<dbReference type="GO" id="GO:0031349">
    <property type="term" value="P:positive regulation of defense response"/>
    <property type="evidence" value="ECO:0007669"/>
    <property type="project" value="UniProtKB-ARBA"/>
</dbReference>
<dbReference type="AlphaFoldDB" id="A0AA88AVK0"/>
<evidence type="ECO:0000256" key="14">
    <source>
        <dbReference type="ARBA" id="ARBA00023204"/>
    </source>
</evidence>
<evidence type="ECO:0000256" key="3">
    <source>
        <dbReference type="ARBA" id="ARBA00007845"/>
    </source>
</evidence>
<dbReference type="Pfam" id="PF13589">
    <property type="entry name" value="HATPase_c_3"/>
    <property type="match status" value="1"/>
</dbReference>
<evidence type="ECO:0000256" key="12">
    <source>
        <dbReference type="ARBA" id="ARBA00023054"/>
    </source>
</evidence>
<feature type="compositionally biased region" description="Polar residues" evidence="17">
    <location>
        <begin position="607"/>
        <end position="620"/>
    </location>
</feature>
<keyword evidence="6" id="KW-0255">Endonuclease</keyword>
<keyword evidence="9" id="KW-0067">ATP-binding</keyword>
<dbReference type="GO" id="GO:0005524">
    <property type="term" value="F:ATP binding"/>
    <property type="evidence" value="ECO:0007669"/>
    <property type="project" value="UniProtKB-KW"/>
</dbReference>
<dbReference type="PANTHER" id="PTHR23336">
    <property type="entry name" value="ZINC FINGER CW-TYPE COILED-COIL DOMAIN PROTEIN 3"/>
    <property type="match status" value="1"/>
</dbReference>
<feature type="compositionally biased region" description="Low complexity" evidence="17">
    <location>
        <begin position="32"/>
        <end position="44"/>
    </location>
</feature>
<evidence type="ECO:0000313" key="20">
    <source>
        <dbReference type="Proteomes" id="UP001187192"/>
    </source>
</evidence>
<comment type="similarity">
    <text evidence="3">Belongs to the MORC ATPase protein family.</text>
</comment>
<dbReference type="Pfam" id="PF17942">
    <property type="entry name" value="Morc6_S5"/>
    <property type="match status" value="1"/>
</dbReference>
<feature type="compositionally biased region" description="Polar residues" evidence="17">
    <location>
        <begin position="587"/>
        <end position="599"/>
    </location>
</feature>
<dbReference type="GO" id="GO:0005634">
    <property type="term" value="C:nucleus"/>
    <property type="evidence" value="ECO:0007669"/>
    <property type="project" value="UniProtKB-SubCell"/>
</dbReference>
<keyword evidence="4" id="KW-0540">Nuclease</keyword>
<protein>
    <recommendedName>
        <fullName evidence="18">Morc S5 domain-containing protein</fullName>
    </recommendedName>
</protein>
<keyword evidence="10" id="KW-0156">Chromatin regulator</keyword>
<keyword evidence="20" id="KW-1185">Reference proteome</keyword>
<evidence type="ECO:0000259" key="18">
    <source>
        <dbReference type="Pfam" id="PF17942"/>
    </source>
</evidence>
<evidence type="ECO:0000256" key="5">
    <source>
        <dbReference type="ARBA" id="ARBA00022741"/>
    </source>
</evidence>
<dbReference type="Gene3D" id="3.30.565.10">
    <property type="entry name" value="Histidine kinase-like ATPase, C-terminal domain"/>
    <property type="match status" value="1"/>
</dbReference>
<keyword evidence="14" id="KW-0234">DNA repair</keyword>
<evidence type="ECO:0000256" key="9">
    <source>
        <dbReference type="ARBA" id="ARBA00022840"/>
    </source>
</evidence>
<dbReference type="SUPFAM" id="SSF55874">
    <property type="entry name" value="ATPase domain of HSP90 chaperone/DNA topoisomerase II/histidine kinase"/>
    <property type="match status" value="1"/>
</dbReference>
<dbReference type="GO" id="GO:0006281">
    <property type="term" value="P:DNA repair"/>
    <property type="evidence" value="ECO:0007669"/>
    <property type="project" value="UniProtKB-KW"/>
</dbReference>
<keyword evidence="5" id="KW-0547">Nucleotide-binding</keyword>
<evidence type="ECO:0000256" key="8">
    <source>
        <dbReference type="ARBA" id="ARBA00022801"/>
    </source>
</evidence>
<evidence type="ECO:0000256" key="15">
    <source>
        <dbReference type="ARBA" id="ARBA00023242"/>
    </source>
</evidence>
<keyword evidence="15" id="KW-0539">Nucleus</keyword>
<feature type="region of interest" description="Disordered" evidence="17">
    <location>
        <begin position="1"/>
        <end position="48"/>
    </location>
</feature>
<dbReference type="PANTHER" id="PTHR23336:SF58">
    <property type="entry name" value="PROTEIN MICRORCHIDIA 4"/>
    <property type="match status" value="1"/>
</dbReference>
<feature type="region of interest" description="Disordered" evidence="17">
    <location>
        <begin position="581"/>
        <end position="643"/>
    </location>
</feature>
<dbReference type="Proteomes" id="UP001187192">
    <property type="component" value="Unassembled WGS sequence"/>
</dbReference>
<organism evidence="19 20">
    <name type="scientific">Ficus carica</name>
    <name type="common">Common fig</name>
    <dbReference type="NCBI Taxonomy" id="3494"/>
    <lineage>
        <taxon>Eukaryota</taxon>
        <taxon>Viridiplantae</taxon>
        <taxon>Streptophyta</taxon>
        <taxon>Embryophyta</taxon>
        <taxon>Tracheophyta</taxon>
        <taxon>Spermatophyta</taxon>
        <taxon>Magnoliopsida</taxon>
        <taxon>eudicotyledons</taxon>
        <taxon>Gunneridae</taxon>
        <taxon>Pentapetalae</taxon>
        <taxon>rosids</taxon>
        <taxon>fabids</taxon>
        <taxon>Rosales</taxon>
        <taxon>Moraceae</taxon>
        <taxon>Ficeae</taxon>
        <taxon>Ficus</taxon>
    </lineage>
</organism>
<evidence type="ECO:0000256" key="1">
    <source>
        <dbReference type="ARBA" id="ARBA00001936"/>
    </source>
</evidence>
<evidence type="ECO:0000256" key="2">
    <source>
        <dbReference type="ARBA" id="ARBA00004123"/>
    </source>
</evidence>
<keyword evidence="12 16" id="KW-0175">Coiled coil</keyword>
<sequence>MLHHPSVFLKQEIAKPDETPIMINGGGGGGESTASSSDSSGVKSDTNNDAFFNSMANTLKSGFKHDRESDMIGGGEEDEEPGKKKKPRGGEGNLGINTWPLRFHRPLSPSSTSGRTLVLNPEPLSVIPPVISNAPISDKDVAQFGRRSNCKQFWKAGDFDGASDDSSASSSVGMDHVRVHPKFLHSNATSHKWALGAFAELLDNSLDEVCNGATFVNVDMLKNEKDGSKMLLVEDDGGGMNPDKMRQCMSLGYSAKSKLANTIGQYGNGFKTSTMRLGADVIVFSRCPGNNERRPTQSIGMLSYSFLRGTGKEDIVVPIIDYKKRDHQTGWENLTRTSVDDWNRNLATIIQWSPYLSEEDLLQQFNSMKEYGTRIVIYNLWEDDEEQLELDFDVDSHDIQIRGVNRDEKNIQMAKQYPNSRHFLTYPHSLRSYASILYQRLPPGFRIILRGVNVEHHNIENDMMLAKEMTYRPQIQDGISKNPNIFANVKIGFVKDAYAHIDVQGFNVYHKNRLIKPFWRVWNAAGSDGRGVIGVLEANFVEPAHDKQGFERTTVLSRLEARLLAMQKNYWSSNCQKVGYAPRRRSTGSSHTKSSNAEKTMQKDQNGHGNASVGPNTTSYKESDKPSPAVIPGRKKVSNYGTASLRESDQEMFRRLHVKVNLGNGERLGSAYCNANHLIKGQQEKRDLRERSMENGVTTTVNLLTELDREREISKSLETKLREAVQKIQEGNKEQEVLIELLEAERTQRQQEEERLKKNLMNANKTIDELREKVRQLEGTNVSL</sequence>
<evidence type="ECO:0000256" key="17">
    <source>
        <dbReference type="SAM" id="MobiDB-lite"/>
    </source>
</evidence>
<evidence type="ECO:0000313" key="19">
    <source>
        <dbReference type="EMBL" id="GMN49311.1"/>
    </source>
</evidence>
<proteinExistence type="inferred from homology"/>
<dbReference type="EMBL" id="BTGU01000030">
    <property type="protein sequence ID" value="GMN49311.1"/>
    <property type="molecule type" value="Genomic_DNA"/>
</dbReference>
<dbReference type="FunFam" id="3.30.565.10:FF:000075">
    <property type="entry name" value="MORC family CW-type zinc finger protein 4"/>
    <property type="match status" value="1"/>
</dbReference>
<evidence type="ECO:0000256" key="16">
    <source>
        <dbReference type="SAM" id="Coils"/>
    </source>
</evidence>
<keyword evidence="13" id="KW-0943">RNA-mediated gene silencing</keyword>
<dbReference type="GO" id="GO:0031047">
    <property type="term" value="P:regulatory ncRNA-mediated gene silencing"/>
    <property type="evidence" value="ECO:0007669"/>
    <property type="project" value="UniProtKB-KW"/>
</dbReference>
<name>A0AA88AVK0_FICCA</name>
<evidence type="ECO:0000256" key="11">
    <source>
        <dbReference type="ARBA" id="ARBA00022884"/>
    </source>
</evidence>
<dbReference type="GO" id="GO:0004519">
    <property type="term" value="F:endonuclease activity"/>
    <property type="evidence" value="ECO:0007669"/>
    <property type="project" value="UniProtKB-KW"/>
</dbReference>
<accession>A0AA88AVK0</accession>
<evidence type="ECO:0000256" key="6">
    <source>
        <dbReference type="ARBA" id="ARBA00022759"/>
    </source>
</evidence>
<comment type="subcellular location">
    <subcellularLocation>
        <location evidence="2">Nucleus</location>
    </subcellularLocation>
</comment>
<feature type="domain" description="Morc S5" evidence="18">
    <location>
        <begin position="428"/>
        <end position="571"/>
    </location>
</feature>
<dbReference type="InterPro" id="IPR041006">
    <property type="entry name" value="Morc_S5"/>
</dbReference>
<evidence type="ECO:0000256" key="4">
    <source>
        <dbReference type="ARBA" id="ARBA00022722"/>
    </source>
</evidence>
<feature type="coiled-coil region" evidence="16">
    <location>
        <begin position="707"/>
        <end position="780"/>
    </location>
</feature>
<dbReference type="InterPro" id="IPR045261">
    <property type="entry name" value="MORC_ATPase"/>
</dbReference>
<gene>
    <name evidence="19" type="ORF">TIFTF001_018468</name>
</gene>
<feature type="region of interest" description="Disordered" evidence="17">
    <location>
        <begin position="61"/>
        <end position="97"/>
    </location>
</feature>
<evidence type="ECO:0000256" key="10">
    <source>
        <dbReference type="ARBA" id="ARBA00022853"/>
    </source>
</evidence>
<reference evidence="19" key="1">
    <citation type="submission" date="2023-07" db="EMBL/GenBank/DDBJ databases">
        <title>draft genome sequence of fig (Ficus carica).</title>
        <authorList>
            <person name="Takahashi T."/>
            <person name="Nishimura K."/>
        </authorList>
    </citation>
    <scope>NUCLEOTIDE SEQUENCE</scope>
</reference>
<comment type="cofactor">
    <cofactor evidence="1">
        <name>Mn(2+)</name>
        <dbReference type="ChEBI" id="CHEBI:29035"/>
    </cofactor>
</comment>
<evidence type="ECO:0000256" key="7">
    <source>
        <dbReference type="ARBA" id="ARBA00022763"/>
    </source>
</evidence>